<name>A0A8S5P7J0_9CAUD</name>
<sequence length="80" mass="9468">MTKQDAIKKGGLTEDNLVYRRVPVEDVDETAAFGVLCWWLNNPEEDCFEIGIFNRNEMEYKNFKVYKSHRDFVDCATWKV</sequence>
<accession>A0A8S5P7J0</accession>
<dbReference type="EMBL" id="BK015348">
    <property type="protein sequence ID" value="DAE02640.1"/>
    <property type="molecule type" value="Genomic_DNA"/>
</dbReference>
<reference evidence="1" key="1">
    <citation type="journal article" date="2021" name="Proc. Natl. Acad. Sci. U.S.A.">
        <title>A Catalog of Tens of Thousands of Viruses from Human Metagenomes Reveals Hidden Associations with Chronic Diseases.</title>
        <authorList>
            <person name="Tisza M.J."/>
            <person name="Buck C.B."/>
        </authorList>
    </citation>
    <scope>NUCLEOTIDE SEQUENCE</scope>
    <source>
        <strain evidence="1">CtTwu10</strain>
    </source>
</reference>
<evidence type="ECO:0000313" key="1">
    <source>
        <dbReference type="EMBL" id="DAE02640.1"/>
    </source>
</evidence>
<proteinExistence type="predicted"/>
<organism evidence="1">
    <name type="scientific">Siphoviridae sp. ctTwu10</name>
    <dbReference type="NCBI Taxonomy" id="2825525"/>
    <lineage>
        <taxon>Viruses</taxon>
        <taxon>Duplodnaviria</taxon>
        <taxon>Heunggongvirae</taxon>
        <taxon>Uroviricota</taxon>
        <taxon>Caudoviricetes</taxon>
    </lineage>
</organism>
<protein>
    <submittedName>
        <fullName evidence="1">Uncharacterized protein</fullName>
    </submittedName>
</protein>